<dbReference type="EMBL" id="GBRH01177899">
    <property type="protein sequence ID" value="JAE19997.1"/>
    <property type="molecule type" value="Transcribed_RNA"/>
</dbReference>
<reference evidence="1" key="2">
    <citation type="journal article" date="2015" name="Data Brief">
        <title>Shoot transcriptome of the giant reed, Arundo donax.</title>
        <authorList>
            <person name="Barrero R.A."/>
            <person name="Guerrero F.D."/>
            <person name="Moolhuijzen P."/>
            <person name="Goolsby J.A."/>
            <person name="Tidwell J."/>
            <person name="Bellgard S.E."/>
            <person name="Bellgard M.I."/>
        </authorList>
    </citation>
    <scope>NUCLEOTIDE SEQUENCE</scope>
    <source>
        <tissue evidence="1">Shoot tissue taken approximately 20 cm above the soil surface</tissue>
    </source>
</reference>
<accession>A0A0A9G665</accession>
<evidence type="ECO:0000313" key="1">
    <source>
        <dbReference type="EMBL" id="JAE19997.1"/>
    </source>
</evidence>
<proteinExistence type="predicted"/>
<name>A0A0A9G665_ARUDO</name>
<protein>
    <submittedName>
        <fullName evidence="1">Uncharacterized protein</fullName>
    </submittedName>
</protein>
<dbReference type="AlphaFoldDB" id="A0A0A9G665"/>
<organism evidence="1">
    <name type="scientific">Arundo donax</name>
    <name type="common">Giant reed</name>
    <name type="synonym">Donax arundinaceus</name>
    <dbReference type="NCBI Taxonomy" id="35708"/>
    <lineage>
        <taxon>Eukaryota</taxon>
        <taxon>Viridiplantae</taxon>
        <taxon>Streptophyta</taxon>
        <taxon>Embryophyta</taxon>
        <taxon>Tracheophyta</taxon>
        <taxon>Spermatophyta</taxon>
        <taxon>Magnoliopsida</taxon>
        <taxon>Liliopsida</taxon>
        <taxon>Poales</taxon>
        <taxon>Poaceae</taxon>
        <taxon>PACMAD clade</taxon>
        <taxon>Arundinoideae</taxon>
        <taxon>Arundineae</taxon>
        <taxon>Arundo</taxon>
    </lineage>
</organism>
<sequence>MFAIDHRFWWAQDKFSFSMPRVQTLEYLKWSE</sequence>
<reference evidence="1" key="1">
    <citation type="submission" date="2014-09" db="EMBL/GenBank/DDBJ databases">
        <authorList>
            <person name="Magalhaes I.L.F."/>
            <person name="Oliveira U."/>
            <person name="Santos F.R."/>
            <person name="Vidigal T.H.D.A."/>
            <person name="Brescovit A.D."/>
            <person name="Santos A.J."/>
        </authorList>
    </citation>
    <scope>NUCLEOTIDE SEQUENCE</scope>
    <source>
        <tissue evidence="1">Shoot tissue taken approximately 20 cm above the soil surface</tissue>
    </source>
</reference>